<dbReference type="Proteomes" id="UP001176961">
    <property type="component" value="Unassembled WGS sequence"/>
</dbReference>
<protein>
    <submittedName>
        <fullName evidence="1">Uncharacterized protein</fullName>
    </submittedName>
</protein>
<proteinExistence type="predicted"/>
<evidence type="ECO:0000313" key="1">
    <source>
        <dbReference type="EMBL" id="CAJ0594252.1"/>
    </source>
</evidence>
<dbReference type="EMBL" id="CATQJL010000112">
    <property type="protein sequence ID" value="CAJ0594252.1"/>
    <property type="molecule type" value="Genomic_DNA"/>
</dbReference>
<reference evidence="1" key="1">
    <citation type="submission" date="2023-07" db="EMBL/GenBank/DDBJ databases">
        <authorList>
            <consortium name="CYATHOMIX"/>
        </authorList>
    </citation>
    <scope>NUCLEOTIDE SEQUENCE</scope>
    <source>
        <strain evidence="1">N/A</strain>
    </source>
</reference>
<dbReference type="AlphaFoldDB" id="A0AA36GLG7"/>
<organism evidence="1 2">
    <name type="scientific">Cylicocyclus nassatus</name>
    <name type="common">Nematode worm</name>
    <dbReference type="NCBI Taxonomy" id="53992"/>
    <lineage>
        <taxon>Eukaryota</taxon>
        <taxon>Metazoa</taxon>
        <taxon>Ecdysozoa</taxon>
        <taxon>Nematoda</taxon>
        <taxon>Chromadorea</taxon>
        <taxon>Rhabditida</taxon>
        <taxon>Rhabditina</taxon>
        <taxon>Rhabditomorpha</taxon>
        <taxon>Strongyloidea</taxon>
        <taxon>Strongylidae</taxon>
        <taxon>Cylicocyclus</taxon>
    </lineage>
</organism>
<name>A0AA36GLG7_CYLNA</name>
<keyword evidence="2" id="KW-1185">Reference proteome</keyword>
<gene>
    <name evidence="1" type="ORF">CYNAS_LOCUS6235</name>
</gene>
<comment type="caution">
    <text evidence="1">The sequence shown here is derived from an EMBL/GenBank/DDBJ whole genome shotgun (WGS) entry which is preliminary data.</text>
</comment>
<accession>A0AA36GLG7</accession>
<sequence length="129" mass="14853">MKRPMIFARSLWPKQHREENTRKEARRIPDIFRAFFVVGGLQRWPSVQPSDCAEKATTWNTYTTDLGSKYIAQEEEIAEDISDASENILMDVVDFYKPHFDVLMDVDPSTVALTTAQPGTEEIQLTPQF</sequence>
<evidence type="ECO:0000313" key="2">
    <source>
        <dbReference type="Proteomes" id="UP001176961"/>
    </source>
</evidence>